<dbReference type="SUPFAM" id="SSF48173">
    <property type="entry name" value="Cryptochrome/photolyase FAD-binding domain"/>
    <property type="match status" value="1"/>
</dbReference>
<feature type="site" description="Electron transfer via tryptophanyl radical" evidence="13">
    <location>
        <position position="306"/>
    </location>
</feature>
<evidence type="ECO:0000256" key="11">
    <source>
        <dbReference type="ARBA" id="ARBA00083107"/>
    </source>
</evidence>
<comment type="similarity">
    <text evidence="2">Belongs to the DNA photolyase class-1 family.</text>
</comment>
<dbReference type="GO" id="GO:0003677">
    <property type="term" value="F:DNA binding"/>
    <property type="evidence" value="ECO:0007669"/>
    <property type="project" value="TreeGrafter"/>
</dbReference>
<comment type="caution">
    <text evidence="16">The sequence shown here is derived from an EMBL/GenBank/DDBJ whole genome shotgun (WGS) entry which is preliminary data.</text>
</comment>
<evidence type="ECO:0000256" key="3">
    <source>
        <dbReference type="ARBA" id="ARBA00013149"/>
    </source>
</evidence>
<evidence type="ECO:0000256" key="6">
    <source>
        <dbReference type="ARBA" id="ARBA00022827"/>
    </source>
</evidence>
<dbReference type="PANTHER" id="PTHR11455">
    <property type="entry name" value="CRYPTOCHROME"/>
    <property type="match status" value="1"/>
</dbReference>
<dbReference type="PROSITE" id="PS00691">
    <property type="entry name" value="DNA_PHOTOLYASES_1_2"/>
    <property type="match status" value="1"/>
</dbReference>
<dbReference type="GO" id="GO:0000719">
    <property type="term" value="P:photoreactive repair"/>
    <property type="evidence" value="ECO:0007669"/>
    <property type="project" value="UniProtKB-ARBA"/>
</dbReference>
<dbReference type="PANTHER" id="PTHR11455:SF9">
    <property type="entry name" value="CRYPTOCHROME CIRCADIAN CLOCK 5 ISOFORM X1"/>
    <property type="match status" value="1"/>
</dbReference>
<evidence type="ECO:0000256" key="13">
    <source>
        <dbReference type="PIRSR" id="PIRSR602081-2"/>
    </source>
</evidence>
<evidence type="ECO:0000256" key="9">
    <source>
        <dbReference type="ARBA" id="ARBA00033999"/>
    </source>
</evidence>
<dbReference type="InterPro" id="IPR006050">
    <property type="entry name" value="DNA_photolyase_N"/>
</dbReference>
<dbReference type="PROSITE" id="PS00394">
    <property type="entry name" value="DNA_PHOTOLYASES_1_1"/>
    <property type="match status" value="1"/>
</dbReference>
<comment type="cofactor">
    <cofactor evidence="1">
        <name>(6R)-5,10-methylene-5,6,7,8-tetrahydrofolate</name>
        <dbReference type="ChEBI" id="CHEBI:15636"/>
    </cofactor>
</comment>
<evidence type="ECO:0000256" key="10">
    <source>
        <dbReference type="ARBA" id="ARBA00059220"/>
    </source>
</evidence>
<dbReference type="NCBIfam" id="NF007955">
    <property type="entry name" value="PRK10674.1"/>
    <property type="match status" value="1"/>
</dbReference>
<sequence length="479" mass="54557">MTDSAPAVVWLRQDLRLTDNTALYAACQAHRQVKLIFTLTPGQWQQHAMSPSQQALIFCQLHALNTSAAALGITLHVQPCNTFEDAADWLAAWCREHRIPAVYVNKQYGLNEQRRDARFAARLPESCRFYASDDSVLLPPGSVSTQQGGLYKVFTPFRRAFLTALMQTTVRVLPVPDAKGPPVSPVPLNLPQQEHTLFPSGEEAALQRLADFCQKHAADYKTERDFPAIDGTSRISAYLATGILSPRQCLSRLRLHFPMVSDEPESGAYTWLSELIWREFYLHQLALHPDISRHRPMQRWTEAIAWSPDSDGLAAWQQGRTGFPLVDAAMRQLNETGWMHNRLRMITASFLVKDLLTDWRRGEHYFMSRLIDGEFAANNGGWQWAASTGHDSVPYFRIFNPVTQGKRFDPDGSFIRRWLPELADVPAKYIHTSHEWTEKNQREIDYPKPVVDHRMARIRAIDAYETALRTVTGGDDNPY</sequence>
<dbReference type="InterPro" id="IPR018394">
    <property type="entry name" value="DNA_photolyase_1_CS_C"/>
</dbReference>
<dbReference type="GO" id="GO:0009416">
    <property type="term" value="P:response to light stimulus"/>
    <property type="evidence" value="ECO:0007669"/>
    <property type="project" value="TreeGrafter"/>
</dbReference>
<keyword evidence="7 14" id="KW-0157">Chromophore</keyword>
<evidence type="ECO:0000256" key="7">
    <source>
        <dbReference type="ARBA" id="ARBA00022991"/>
    </source>
</evidence>
<keyword evidence="5 12" id="KW-0285">Flavoprotein</keyword>
<dbReference type="InterPro" id="IPR036155">
    <property type="entry name" value="Crypto/Photolyase_N_sf"/>
</dbReference>
<dbReference type="InterPro" id="IPR036134">
    <property type="entry name" value="Crypto/Photolyase_FAD-like_sf"/>
</dbReference>
<dbReference type="Pfam" id="PF00875">
    <property type="entry name" value="DNA_photolyase"/>
    <property type="match status" value="1"/>
</dbReference>
<dbReference type="InterPro" id="IPR002081">
    <property type="entry name" value="Cryptochrome/DNA_photolyase_1"/>
</dbReference>
<gene>
    <name evidence="16" type="ORF">CKG00_16580</name>
</gene>
<dbReference type="PROSITE" id="PS51645">
    <property type="entry name" value="PHR_CRY_ALPHA_BETA"/>
    <property type="match status" value="1"/>
</dbReference>
<comment type="cofactor">
    <cofactor evidence="12">
        <name>FAD</name>
        <dbReference type="ChEBI" id="CHEBI:57692"/>
    </cofactor>
    <text evidence="12">Binds 1 FAD per subunit.</text>
</comment>
<geneLocation type="plasmid" evidence="16">
    <name>unnamed1</name>
</geneLocation>
<dbReference type="AlphaFoldDB" id="A0A433ZS42"/>
<evidence type="ECO:0000256" key="4">
    <source>
        <dbReference type="ARBA" id="ARBA00014046"/>
    </source>
</evidence>
<evidence type="ECO:0000256" key="2">
    <source>
        <dbReference type="ARBA" id="ARBA00005862"/>
    </source>
</evidence>
<dbReference type="OrthoDB" id="9772484at2"/>
<keyword evidence="6 12" id="KW-0274">FAD</keyword>
<feature type="binding site" evidence="12">
    <location>
        <position position="271"/>
    </location>
    <ligand>
        <name>FAD</name>
        <dbReference type="ChEBI" id="CHEBI:57692"/>
    </ligand>
</feature>
<feature type="binding site" evidence="12">
    <location>
        <begin position="232"/>
        <end position="236"/>
    </location>
    <ligand>
        <name>FAD</name>
        <dbReference type="ChEBI" id="CHEBI:57692"/>
    </ligand>
</feature>
<dbReference type="SUPFAM" id="SSF52425">
    <property type="entry name" value="Cryptochrome/photolyase, N-terminal domain"/>
    <property type="match status" value="1"/>
</dbReference>
<dbReference type="FunFam" id="1.10.579.10:FF:000003">
    <property type="entry name" value="Deoxyribodipyrimidine photo-lyase"/>
    <property type="match status" value="1"/>
</dbReference>
<protein>
    <recommendedName>
        <fullName evidence="4">Deoxyribodipyrimidine photo-lyase</fullName>
        <ecNumber evidence="3">4.1.99.3</ecNumber>
    </recommendedName>
    <alternativeName>
        <fullName evidence="8">DNA photolyase</fullName>
    </alternativeName>
    <alternativeName>
        <fullName evidence="11">Photoreactivating enzyme</fullName>
    </alternativeName>
</protein>
<comment type="similarity">
    <text evidence="14">Belongs to the DNA photolyase family.</text>
</comment>
<organism evidence="16 17">
    <name type="scientific">Morganella morganii</name>
    <name type="common">Proteus morganii</name>
    <dbReference type="NCBI Taxonomy" id="582"/>
    <lineage>
        <taxon>Bacteria</taxon>
        <taxon>Pseudomonadati</taxon>
        <taxon>Pseudomonadota</taxon>
        <taxon>Gammaproteobacteria</taxon>
        <taxon>Enterobacterales</taxon>
        <taxon>Morganellaceae</taxon>
        <taxon>Morganella</taxon>
    </lineage>
</organism>
<dbReference type="Pfam" id="PF03441">
    <property type="entry name" value="FAD_binding_7"/>
    <property type="match status" value="1"/>
</dbReference>
<evidence type="ECO:0000259" key="15">
    <source>
        <dbReference type="PROSITE" id="PS51645"/>
    </source>
</evidence>
<evidence type="ECO:0000313" key="17">
    <source>
        <dbReference type="Proteomes" id="UP000286908"/>
    </source>
</evidence>
<dbReference type="Gene3D" id="1.25.40.80">
    <property type="match status" value="1"/>
</dbReference>
<dbReference type="InterPro" id="IPR014729">
    <property type="entry name" value="Rossmann-like_a/b/a_fold"/>
</dbReference>
<dbReference type="Gene3D" id="3.40.50.620">
    <property type="entry name" value="HUPs"/>
    <property type="match status" value="1"/>
</dbReference>
<evidence type="ECO:0000313" key="16">
    <source>
        <dbReference type="EMBL" id="RUT64945.1"/>
    </source>
</evidence>
<proteinExistence type="inferred from homology"/>
<evidence type="ECO:0000256" key="8">
    <source>
        <dbReference type="ARBA" id="ARBA00031671"/>
    </source>
</evidence>
<feature type="domain" description="Photolyase/cryptochrome alpha/beta" evidence="15">
    <location>
        <begin position="5"/>
        <end position="137"/>
    </location>
</feature>
<feature type="site" description="Electron transfer via tryptophanyl radical" evidence="13">
    <location>
        <position position="382"/>
    </location>
</feature>
<comment type="function">
    <text evidence="10">Involved in repair of UV radiation-induced DNA damage. Catalyzes the light-dependent monomerization (300-600 nm) of cyclobutyl pyrimidine dimers (in cis-syn configuration), which are formed between adjacent bases on the same DNA strand upon exposure to ultraviolet radiation.</text>
</comment>
<dbReference type="PRINTS" id="PR00147">
    <property type="entry name" value="DNAPHOTLYASE"/>
</dbReference>
<feature type="binding site" evidence="12">
    <location>
        <position position="220"/>
    </location>
    <ligand>
        <name>FAD</name>
        <dbReference type="ChEBI" id="CHEBI:57692"/>
    </ligand>
</feature>
<feature type="site" description="Electron transfer via tryptophanyl radical" evidence="13">
    <location>
        <position position="359"/>
    </location>
</feature>
<comment type="catalytic activity">
    <reaction evidence="9">
        <text>cyclobutadipyrimidine (in DNA) = 2 pyrimidine residues (in DNA).</text>
        <dbReference type="EC" id="4.1.99.3"/>
    </reaction>
</comment>
<dbReference type="Proteomes" id="UP000286908">
    <property type="component" value="Unassembled WGS sequence"/>
</dbReference>
<keyword evidence="16" id="KW-0614">Plasmid</keyword>
<dbReference type="InterPro" id="IPR005101">
    <property type="entry name" value="Cryptochr/Photolyase_FAD-bd"/>
</dbReference>
<evidence type="ECO:0000256" key="5">
    <source>
        <dbReference type="ARBA" id="ARBA00022630"/>
    </source>
</evidence>
<evidence type="ECO:0000256" key="12">
    <source>
        <dbReference type="PIRSR" id="PIRSR602081-1"/>
    </source>
</evidence>
<dbReference type="Gene3D" id="1.10.579.10">
    <property type="entry name" value="DNA Cyclobutane Dipyrimidine Photolyase, subunit A, domain 3"/>
    <property type="match status" value="1"/>
</dbReference>
<feature type="binding site" evidence="12">
    <location>
        <begin position="274"/>
        <end position="281"/>
    </location>
    <ligand>
        <name>FAD</name>
        <dbReference type="ChEBI" id="CHEBI:57692"/>
    </ligand>
</feature>
<dbReference type="GO" id="GO:0003904">
    <property type="term" value="F:deoxyribodipyrimidine photo-lyase activity"/>
    <property type="evidence" value="ECO:0007669"/>
    <property type="project" value="UniProtKB-EC"/>
</dbReference>
<dbReference type="EC" id="4.1.99.3" evidence="3"/>
<name>A0A433ZS42_MORMO</name>
<evidence type="ECO:0000256" key="1">
    <source>
        <dbReference type="ARBA" id="ARBA00001932"/>
    </source>
</evidence>
<reference evidence="16 17" key="1">
    <citation type="submission" date="2017-08" db="EMBL/GenBank/DDBJ databases">
        <title>Draft genome sequence of pheromone producing symbiont Morganella morganii, of the female New Zealand grass grub Costelytra giveni.</title>
        <authorList>
            <person name="Laugraud A."/>
            <person name="Young S.D."/>
            <person name="Hurst M.H."/>
        </authorList>
    </citation>
    <scope>NUCLEOTIDE SEQUENCE [LARGE SCALE GENOMIC DNA]</scope>
    <source>
        <strain evidence="16 17">MMsCG</strain>
        <plasmid evidence="16">unnamed1</plasmid>
    </source>
</reference>
<accession>A0A433ZS42</accession>
<dbReference type="EMBL" id="NRQY01000002">
    <property type="protein sequence ID" value="RUT64945.1"/>
    <property type="molecule type" value="Genomic_DNA"/>
</dbReference>
<evidence type="ECO:0000256" key="14">
    <source>
        <dbReference type="RuleBase" id="RU004182"/>
    </source>
</evidence>
<keyword evidence="16" id="KW-0456">Lyase</keyword>
<dbReference type="GO" id="GO:0071949">
    <property type="term" value="F:FAD binding"/>
    <property type="evidence" value="ECO:0007669"/>
    <property type="project" value="TreeGrafter"/>
</dbReference>